<name>A0A645FDM2_9ZZZZ</name>
<reference evidence="1" key="1">
    <citation type="submission" date="2019-08" db="EMBL/GenBank/DDBJ databases">
        <authorList>
            <person name="Kucharzyk K."/>
            <person name="Murdoch R.W."/>
            <person name="Higgins S."/>
            <person name="Loffler F."/>
        </authorList>
    </citation>
    <scope>NUCLEOTIDE SEQUENCE</scope>
</reference>
<sequence length="67" mass="7233">MLKALSVVDINLDFATLDPTSLSNSLPIVCAFSYKSSEFLLISPNILAYVLKSISVNKPLNPSCLVC</sequence>
<comment type="caution">
    <text evidence="1">The sequence shown here is derived from an EMBL/GenBank/DDBJ whole genome shotgun (WGS) entry which is preliminary data.</text>
</comment>
<organism evidence="1">
    <name type="scientific">bioreactor metagenome</name>
    <dbReference type="NCBI Taxonomy" id="1076179"/>
    <lineage>
        <taxon>unclassified sequences</taxon>
        <taxon>metagenomes</taxon>
        <taxon>ecological metagenomes</taxon>
    </lineage>
</organism>
<dbReference type="EMBL" id="VSSQ01056759">
    <property type="protein sequence ID" value="MPN10594.1"/>
    <property type="molecule type" value="Genomic_DNA"/>
</dbReference>
<dbReference type="AlphaFoldDB" id="A0A645FDM2"/>
<gene>
    <name evidence="1" type="ORF">SDC9_157889</name>
</gene>
<protein>
    <submittedName>
        <fullName evidence="1">Uncharacterized protein</fullName>
    </submittedName>
</protein>
<accession>A0A645FDM2</accession>
<evidence type="ECO:0000313" key="1">
    <source>
        <dbReference type="EMBL" id="MPN10594.1"/>
    </source>
</evidence>
<proteinExistence type="predicted"/>